<organism evidence="8">
    <name type="scientific">Callorhinchus milii</name>
    <name type="common">Ghost shark</name>
    <dbReference type="NCBI Taxonomy" id="7868"/>
    <lineage>
        <taxon>Eukaryota</taxon>
        <taxon>Metazoa</taxon>
        <taxon>Chordata</taxon>
        <taxon>Craniata</taxon>
        <taxon>Vertebrata</taxon>
        <taxon>Chondrichthyes</taxon>
        <taxon>Holocephali</taxon>
        <taxon>Chimaeriformes</taxon>
        <taxon>Callorhinchidae</taxon>
        <taxon>Callorhinchus</taxon>
    </lineage>
</organism>
<feature type="non-terminal residue" evidence="8">
    <location>
        <position position="230"/>
    </location>
</feature>
<reference evidence="8" key="1">
    <citation type="journal article" date="2014" name="Nature">
        <title>Elephant shark genome provides unique insights into gnathostome evolution.</title>
        <authorList>
            <consortium name="International Elephant Shark Genome Sequencing Consortium"/>
            <person name="Venkatesh B."/>
            <person name="Lee A.P."/>
            <person name="Ravi V."/>
            <person name="Maurya A.K."/>
            <person name="Lian M.M."/>
            <person name="Swann J.B."/>
            <person name="Ohta Y."/>
            <person name="Flajnik M.F."/>
            <person name="Sutoh Y."/>
            <person name="Kasahara M."/>
            <person name="Hoon S."/>
            <person name="Gangu V."/>
            <person name="Roy S.W."/>
            <person name="Irimia M."/>
            <person name="Korzh V."/>
            <person name="Kondrychyn I."/>
            <person name="Lim Z.W."/>
            <person name="Tay B.H."/>
            <person name="Tohari S."/>
            <person name="Kong K.W."/>
            <person name="Ho S."/>
            <person name="Lorente-Galdos B."/>
            <person name="Quilez J."/>
            <person name="Marques-Bonet T."/>
            <person name="Raney B.J."/>
            <person name="Ingham P.W."/>
            <person name="Tay A."/>
            <person name="Hillier L.W."/>
            <person name="Minx P."/>
            <person name="Boehm T."/>
            <person name="Wilson R.K."/>
            <person name="Brenner S."/>
            <person name="Warren W.C."/>
        </authorList>
    </citation>
    <scope>NUCLEOTIDE SEQUENCE</scope>
    <source>
        <tissue evidence="8">Intestine</tissue>
    </source>
</reference>
<keyword evidence="4" id="KW-0862">Zinc</keyword>
<dbReference type="GO" id="GO:0008270">
    <property type="term" value="F:zinc ion binding"/>
    <property type="evidence" value="ECO:0007669"/>
    <property type="project" value="UniProtKB-KW"/>
</dbReference>
<evidence type="ECO:0000256" key="1">
    <source>
        <dbReference type="ARBA" id="ARBA00004123"/>
    </source>
</evidence>
<dbReference type="InterPro" id="IPR038603">
    <property type="entry name" value="Znf_FCS_sf"/>
</dbReference>
<proteinExistence type="evidence at transcript level"/>
<evidence type="ECO:0000256" key="3">
    <source>
        <dbReference type="ARBA" id="ARBA00022771"/>
    </source>
</evidence>
<dbReference type="PROSITE" id="PS51024">
    <property type="entry name" value="ZF_FCS"/>
    <property type="match status" value="1"/>
</dbReference>
<dbReference type="AlphaFoldDB" id="V9LF31"/>
<accession>V9LF31</accession>
<keyword evidence="3 6" id="KW-0863">Zinc-finger</keyword>
<evidence type="ECO:0000256" key="6">
    <source>
        <dbReference type="PROSITE-ProRule" id="PRU00367"/>
    </source>
</evidence>
<protein>
    <submittedName>
        <fullName evidence="8">Polyhomeotic-like protein 2</fullName>
    </submittedName>
</protein>
<feature type="domain" description="FCS-type" evidence="7">
    <location>
        <begin position="105"/>
        <end position="139"/>
    </location>
</feature>
<evidence type="ECO:0000259" key="7">
    <source>
        <dbReference type="PROSITE" id="PS51024"/>
    </source>
</evidence>
<dbReference type="Pfam" id="PF21319">
    <property type="entry name" value="zf-FCS_1"/>
    <property type="match status" value="1"/>
</dbReference>
<keyword evidence="2" id="KW-0479">Metal-binding</keyword>
<dbReference type="InterPro" id="IPR012313">
    <property type="entry name" value="Znf_FCS"/>
</dbReference>
<evidence type="ECO:0000256" key="2">
    <source>
        <dbReference type="ARBA" id="ARBA00022723"/>
    </source>
</evidence>
<evidence type="ECO:0000256" key="4">
    <source>
        <dbReference type="ARBA" id="ARBA00022833"/>
    </source>
</evidence>
<keyword evidence="5" id="KW-0539">Nucleus</keyword>
<sequence>PPYFCDLLSPPDLQTASQDNCSPGEAVLWDGGMRGSGGGEHRLPQAIVKPHILTHVIEGFVIQEGAVPFPVEDDEGTMMKVSAPPVLRPETDFVPSVAMTEANHSGAEVDMLRCEFCGCLERAEKFKRSKRFCSMACAKRYNVSCRKGVRRFKTEKLKALEVGSRGRLNRRTISLSPAPHRLSKVEEWSRGCELGGYEEPLGPPRLAHSLAHSLALPRTHSHSQTLTQTL</sequence>
<dbReference type="Gene3D" id="3.30.60.160">
    <property type="match status" value="1"/>
</dbReference>
<dbReference type="EMBL" id="JW878370">
    <property type="protein sequence ID" value="AFP10887.1"/>
    <property type="molecule type" value="mRNA"/>
</dbReference>
<name>V9LF31_CALMI</name>
<evidence type="ECO:0000256" key="5">
    <source>
        <dbReference type="ARBA" id="ARBA00023242"/>
    </source>
</evidence>
<evidence type="ECO:0000313" key="8">
    <source>
        <dbReference type="EMBL" id="AFP10887.1"/>
    </source>
</evidence>
<dbReference type="GO" id="GO:0005634">
    <property type="term" value="C:nucleus"/>
    <property type="evidence" value="ECO:0007669"/>
    <property type="project" value="UniProtKB-SubCell"/>
</dbReference>
<feature type="non-terminal residue" evidence="8">
    <location>
        <position position="1"/>
    </location>
</feature>
<comment type="subcellular location">
    <subcellularLocation>
        <location evidence="1">Nucleus</location>
    </subcellularLocation>
</comment>